<feature type="transmembrane region" description="Helical" evidence="1">
    <location>
        <begin position="54"/>
        <end position="71"/>
    </location>
</feature>
<feature type="transmembrane region" description="Helical" evidence="1">
    <location>
        <begin position="28"/>
        <end position="47"/>
    </location>
</feature>
<keyword evidence="1" id="KW-1133">Transmembrane helix</keyword>
<evidence type="ECO:0000256" key="1">
    <source>
        <dbReference type="SAM" id="Phobius"/>
    </source>
</evidence>
<comment type="caution">
    <text evidence="2">The sequence shown here is derived from an EMBL/GenBank/DDBJ whole genome shotgun (WGS) entry which is preliminary data.</text>
</comment>
<evidence type="ECO:0000313" key="3">
    <source>
        <dbReference type="Proteomes" id="UP001341840"/>
    </source>
</evidence>
<dbReference type="EMBL" id="JASCZI010155487">
    <property type="protein sequence ID" value="MED6178391.1"/>
    <property type="molecule type" value="Genomic_DNA"/>
</dbReference>
<protein>
    <submittedName>
        <fullName evidence="2">Uncharacterized protein</fullName>
    </submittedName>
</protein>
<keyword evidence="1" id="KW-0472">Membrane</keyword>
<keyword evidence="3" id="KW-1185">Reference proteome</keyword>
<proteinExistence type="predicted"/>
<evidence type="ECO:0000313" key="2">
    <source>
        <dbReference type="EMBL" id="MED6178391.1"/>
    </source>
</evidence>
<sequence length="140" mass="15288">MSFFLSLPSPESTNKLLLPSIKTSPPPLSPLLLILLIATFTIPGLAFRSTSTSGTILFILLQVFVTLHKLLRSETKCHCIAEILNRDLQDFFSNLLPSTNSAILSSSMRIVVITVVVVVVVLLVVVAVVVVVLRLMMIVM</sequence>
<feature type="transmembrane region" description="Helical" evidence="1">
    <location>
        <begin position="110"/>
        <end position="133"/>
    </location>
</feature>
<feature type="non-terminal residue" evidence="2">
    <location>
        <position position="140"/>
    </location>
</feature>
<reference evidence="2 3" key="1">
    <citation type="journal article" date="2023" name="Plants (Basel)">
        <title>Bridging the Gap: Combining Genomics and Transcriptomics Approaches to Understand Stylosanthes scabra, an Orphan Legume from the Brazilian Caatinga.</title>
        <authorList>
            <person name="Ferreira-Neto J.R.C."/>
            <person name="da Silva M.D."/>
            <person name="Binneck E."/>
            <person name="de Melo N.F."/>
            <person name="da Silva R.H."/>
            <person name="de Melo A.L.T.M."/>
            <person name="Pandolfi V."/>
            <person name="Bustamante F.O."/>
            <person name="Brasileiro-Vidal A.C."/>
            <person name="Benko-Iseppon A.M."/>
        </authorList>
    </citation>
    <scope>NUCLEOTIDE SEQUENCE [LARGE SCALE GENOMIC DNA]</scope>
    <source>
        <tissue evidence="2">Leaves</tissue>
    </source>
</reference>
<organism evidence="2 3">
    <name type="scientific">Stylosanthes scabra</name>
    <dbReference type="NCBI Taxonomy" id="79078"/>
    <lineage>
        <taxon>Eukaryota</taxon>
        <taxon>Viridiplantae</taxon>
        <taxon>Streptophyta</taxon>
        <taxon>Embryophyta</taxon>
        <taxon>Tracheophyta</taxon>
        <taxon>Spermatophyta</taxon>
        <taxon>Magnoliopsida</taxon>
        <taxon>eudicotyledons</taxon>
        <taxon>Gunneridae</taxon>
        <taxon>Pentapetalae</taxon>
        <taxon>rosids</taxon>
        <taxon>fabids</taxon>
        <taxon>Fabales</taxon>
        <taxon>Fabaceae</taxon>
        <taxon>Papilionoideae</taxon>
        <taxon>50 kb inversion clade</taxon>
        <taxon>dalbergioids sensu lato</taxon>
        <taxon>Dalbergieae</taxon>
        <taxon>Pterocarpus clade</taxon>
        <taxon>Stylosanthes</taxon>
    </lineage>
</organism>
<dbReference type="Proteomes" id="UP001341840">
    <property type="component" value="Unassembled WGS sequence"/>
</dbReference>
<gene>
    <name evidence="2" type="ORF">PIB30_107142</name>
</gene>
<name>A0ABU6W0Y5_9FABA</name>
<accession>A0ABU6W0Y5</accession>
<keyword evidence="1" id="KW-0812">Transmembrane</keyword>